<dbReference type="InterPro" id="IPR007627">
    <property type="entry name" value="RNA_pol_sigma70_r2"/>
</dbReference>
<evidence type="ECO:0000259" key="7">
    <source>
        <dbReference type="Pfam" id="PF08281"/>
    </source>
</evidence>
<dbReference type="GO" id="GO:0016987">
    <property type="term" value="F:sigma factor activity"/>
    <property type="evidence" value="ECO:0007669"/>
    <property type="project" value="UniProtKB-KW"/>
</dbReference>
<dbReference type="InterPro" id="IPR014284">
    <property type="entry name" value="RNA_pol_sigma-70_dom"/>
</dbReference>
<organism evidence="8 9">
    <name type="scientific">Hungatella hathewayi</name>
    <dbReference type="NCBI Taxonomy" id="154046"/>
    <lineage>
        <taxon>Bacteria</taxon>
        <taxon>Bacillati</taxon>
        <taxon>Bacillota</taxon>
        <taxon>Clostridia</taxon>
        <taxon>Lachnospirales</taxon>
        <taxon>Lachnospiraceae</taxon>
        <taxon>Hungatella</taxon>
    </lineage>
</organism>
<evidence type="ECO:0000256" key="5">
    <source>
        <dbReference type="ARBA" id="ARBA00023163"/>
    </source>
</evidence>
<protein>
    <submittedName>
        <fullName evidence="8">RNA polymerase sigma factor</fullName>
    </submittedName>
</protein>
<feature type="domain" description="RNA polymerase sigma factor 70 region 4 type 2" evidence="7">
    <location>
        <begin position="113"/>
        <end position="165"/>
    </location>
</feature>
<name>A0AA37JE45_9FIRM</name>
<dbReference type="GO" id="GO:0006352">
    <property type="term" value="P:DNA-templated transcription initiation"/>
    <property type="evidence" value="ECO:0007669"/>
    <property type="project" value="InterPro"/>
</dbReference>
<dbReference type="SUPFAM" id="SSF88946">
    <property type="entry name" value="Sigma2 domain of RNA polymerase sigma factors"/>
    <property type="match status" value="1"/>
</dbReference>
<dbReference type="GO" id="GO:0003677">
    <property type="term" value="F:DNA binding"/>
    <property type="evidence" value="ECO:0007669"/>
    <property type="project" value="UniProtKB-KW"/>
</dbReference>
<keyword evidence="4" id="KW-0238">DNA-binding</keyword>
<evidence type="ECO:0000259" key="6">
    <source>
        <dbReference type="Pfam" id="PF04542"/>
    </source>
</evidence>
<dbReference type="CDD" id="cd06171">
    <property type="entry name" value="Sigma70_r4"/>
    <property type="match status" value="1"/>
</dbReference>
<proteinExistence type="inferred from homology"/>
<dbReference type="InterPro" id="IPR036388">
    <property type="entry name" value="WH-like_DNA-bd_sf"/>
</dbReference>
<evidence type="ECO:0000256" key="2">
    <source>
        <dbReference type="ARBA" id="ARBA00023015"/>
    </source>
</evidence>
<dbReference type="PANTHER" id="PTHR43133">
    <property type="entry name" value="RNA POLYMERASE ECF-TYPE SIGMA FACTO"/>
    <property type="match status" value="1"/>
</dbReference>
<dbReference type="NCBIfam" id="TIGR02937">
    <property type="entry name" value="sigma70-ECF"/>
    <property type="match status" value="1"/>
</dbReference>
<dbReference type="RefSeq" id="WP_118042525.1">
    <property type="nucleotide sequence ID" value="NZ_BQNJ01000001.1"/>
</dbReference>
<keyword evidence="5" id="KW-0804">Transcription</keyword>
<gene>
    <name evidence="8" type="primary">csfU</name>
    <name evidence="8" type="ORF">CE91St55_16540</name>
</gene>
<evidence type="ECO:0000256" key="3">
    <source>
        <dbReference type="ARBA" id="ARBA00023082"/>
    </source>
</evidence>
<accession>A0AA37JE45</accession>
<sequence>MNEKEMVRRIKQGEKELFEPLAKKYYQEIYHFCFYKTGDAESAFDCTQDTFLHVIRFLDGYAERDHFRAWIFGIARNVCNDYFRSRKHVTMETGALDGEQREEEGYRRAEMRNSIQAALDRLPEMQKDVIILRFYYDMKFKEIAAVVGVGIPTVKSRLRQGMEKMKQFLGKEGDLRI</sequence>
<keyword evidence="3" id="KW-0731">Sigma factor</keyword>
<dbReference type="Gene3D" id="1.10.10.10">
    <property type="entry name" value="Winged helix-like DNA-binding domain superfamily/Winged helix DNA-binding domain"/>
    <property type="match status" value="1"/>
</dbReference>
<dbReference type="Pfam" id="PF08281">
    <property type="entry name" value="Sigma70_r4_2"/>
    <property type="match status" value="1"/>
</dbReference>
<evidence type="ECO:0000313" key="8">
    <source>
        <dbReference type="EMBL" id="GKG99672.1"/>
    </source>
</evidence>
<dbReference type="EMBL" id="BQNJ01000001">
    <property type="protein sequence ID" value="GKG99672.1"/>
    <property type="molecule type" value="Genomic_DNA"/>
</dbReference>
<dbReference type="SUPFAM" id="SSF88659">
    <property type="entry name" value="Sigma3 and sigma4 domains of RNA polymerase sigma factors"/>
    <property type="match status" value="1"/>
</dbReference>
<dbReference type="InterPro" id="IPR039425">
    <property type="entry name" value="RNA_pol_sigma-70-like"/>
</dbReference>
<comment type="caution">
    <text evidence="8">The sequence shown here is derived from an EMBL/GenBank/DDBJ whole genome shotgun (WGS) entry which is preliminary data.</text>
</comment>
<evidence type="ECO:0000313" key="9">
    <source>
        <dbReference type="Proteomes" id="UP001055091"/>
    </source>
</evidence>
<dbReference type="Proteomes" id="UP001055091">
    <property type="component" value="Unassembled WGS sequence"/>
</dbReference>
<comment type="similarity">
    <text evidence="1">Belongs to the sigma-70 factor family. ECF subfamily.</text>
</comment>
<dbReference type="GeneID" id="93151455"/>
<dbReference type="Gene3D" id="1.10.1740.10">
    <property type="match status" value="1"/>
</dbReference>
<reference evidence="8" key="1">
    <citation type="submission" date="2022-01" db="EMBL/GenBank/DDBJ databases">
        <title>Novel bile acid biosynthetic pathways are enriched in the microbiome of centenarians.</title>
        <authorList>
            <person name="Sato Y."/>
            <person name="Atarashi K."/>
            <person name="Plichta R.D."/>
            <person name="Arai Y."/>
            <person name="Sasajima S."/>
            <person name="Kearney M.S."/>
            <person name="Suda W."/>
            <person name="Takeshita K."/>
            <person name="Sasaki T."/>
            <person name="Okamoto S."/>
            <person name="Skelly N.A."/>
            <person name="Okamura Y."/>
            <person name="Vlamakis H."/>
            <person name="Li Y."/>
            <person name="Tanoue T."/>
            <person name="Takei H."/>
            <person name="Nittono H."/>
            <person name="Narushima S."/>
            <person name="Irie J."/>
            <person name="Itoh H."/>
            <person name="Moriya K."/>
            <person name="Sugiura Y."/>
            <person name="Suematsu M."/>
            <person name="Moritoki N."/>
            <person name="Shibata S."/>
            <person name="Littman R.D."/>
            <person name="Fischbach A.M."/>
            <person name="Uwamino Y."/>
            <person name="Inoue T."/>
            <person name="Honda A."/>
            <person name="Hattori M."/>
            <person name="Murai T."/>
            <person name="Xavier J.R."/>
            <person name="Hirose N."/>
            <person name="Honda K."/>
        </authorList>
    </citation>
    <scope>NUCLEOTIDE SEQUENCE</scope>
    <source>
        <strain evidence="8">CE91-St55</strain>
    </source>
</reference>
<dbReference type="Pfam" id="PF04542">
    <property type="entry name" value="Sigma70_r2"/>
    <property type="match status" value="1"/>
</dbReference>
<feature type="domain" description="RNA polymerase sigma-70 region 2" evidence="6">
    <location>
        <begin position="21"/>
        <end position="87"/>
    </location>
</feature>
<dbReference type="InterPro" id="IPR013249">
    <property type="entry name" value="RNA_pol_sigma70_r4_t2"/>
</dbReference>
<dbReference type="InterPro" id="IPR013324">
    <property type="entry name" value="RNA_pol_sigma_r3/r4-like"/>
</dbReference>
<evidence type="ECO:0000256" key="4">
    <source>
        <dbReference type="ARBA" id="ARBA00023125"/>
    </source>
</evidence>
<keyword evidence="2" id="KW-0805">Transcription regulation</keyword>
<evidence type="ECO:0000256" key="1">
    <source>
        <dbReference type="ARBA" id="ARBA00010641"/>
    </source>
</evidence>
<dbReference type="InterPro" id="IPR013325">
    <property type="entry name" value="RNA_pol_sigma_r2"/>
</dbReference>
<dbReference type="PANTHER" id="PTHR43133:SF8">
    <property type="entry name" value="RNA POLYMERASE SIGMA FACTOR HI_1459-RELATED"/>
    <property type="match status" value="1"/>
</dbReference>
<dbReference type="AlphaFoldDB" id="A0AA37JE45"/>